<evidence type="ECO:0000313" key="1">
    <source>
        <dbReference type="EMBL" id="EHI65418.1"/>
    </source>
</evidence>
<organism evidence="1 2">
    <name type="scientific">Streptococcus pseudoporcinus LQ 940-04</name>
    <dbReference type="NCBI Taxonomy" id="875093"/>
    <lineage>
        <taxon>Bacteria</taxon>
        <taxon>Bacillati</taxon>
        <taxon>Bacillota</taxon>
        <taxon>Bacilli</taxon>
        <taxon>Lactobacillales</taxon>
        <taxon>Streptococcaceae</taxon>
        <taxon>Streptococcus</taxon>
    </lineage>
</organism>
<evidence type="ECO:0000313" key="2">
    <source>
        <dbReference type="Proteomes" id="UP000003217"/>
    </source>
</evidence>
<comment type="caution">
    <text evidence="1">The sequence shown here is derived from an EMBL/GenBank/DDBJ whole genome shotgun (WGS) entry which is preliminary data.</text>
</comment>
<protein>
    <submittedName>
        <fullName evidence="1">Uncharacterized protein</fullName>
    </submittedName>
</protein>
<gene>
    <name evidence="1" type="ORF">STRPS_1574</name>
</gene>
<sequence>MTKQLLEQASQISNEYLSLIRGLKELVNMCIPDRMGMPVDILMVSGDIL</sequence>
<dbReference type="GeneID" id="69059998"/>
<accession>G5KB55</accession>
<dbReference type="STRING" id="361101.GCA_900102825_01250"/>
<dbReference type="AlphaFoldDB" id="G5KB55"/>
<dbReference type="RefSeq" id="WP_007895852.1">
    <property type="nucleotide sequence ID" value="NZ_AEUY02000005.1"/>
</dbReference>
<keyword evidence="2" id="KW-1185">Reference proteome</keyword>
<proteinExistence type="predicted"/>
<name>G5KB55_9STRE</name>
<reference evidence="1 2" key="1">
    <citation type="journal article" date="2014" name="Int. J. Syst. Evol. Microbiol.">
        <title>Phylogenomics and the dynamic genome evolution of the genus Streptococcus.</title>
        <authorList>
            <consortium name="The Broad Institute Genome Sequencing Platform"/>
            <person name="Richards V.P."/>
            <person name="Palmer S.R."/>
            <person name="Pavinski Bitar P.D."/>
            <person name="Qin X."/>
            <person name="Weinstock G.M."/>
            <person name="Highlander S.K."/>
            <person name="Town C.D."/>
            <person name="Burne R.A."/>
            <person name="Stanhope M.J."/>
        </authorList>
    </citation>
    <scope>NUCLEOTIDE SEQUENCE [LARGE SCALE GENOMIC DNA]</scope>
    <source>
        <strain evidence="1 2">LQ 940-04</strain>
    </source>
</reference>
<dbReference type="EMBL" id="AEUY02000005">
    <property type="protein sequence ID" value="EHI65418.1"/>
    <property type="molecule type" value="Genomic_DNA"/>
</dbReference>
<dbReference type="Proteomes" id="UP000003217">
    <property type="component" value="Unassembled WGS sequence"/>
</dbReference>